<feature type="disulfide bond" evidence="10">
    <location>
        <begin position="231"/>
        <end position="240"/>
    </location>
</feature>
<dbReference type="PANTHER" id="PTHR24251">
    <property type="entry name" value="OVOCHYMASE-RELATED"/>
    <property type="match status" value="1"/>
</dbReference>
<dbReference type="FunFam" id="2.60.120.290:FF:000005">
    <property type="entry name" value="Procollagen C-endopeptidase enhancer 1"/>
    <property type="match status" value="8"/>
</dbReference>
<feature type="domain" description="CUB" evidence="12">
    <location>
        <begin position="521"/>
        <end position="634"/>
    </location>
</feature>
<feature type="domain" description="CUB" evidence="12">
    <location>
        <begin position="2184"/>
        <end position="2300"/>
    </location>
</feature>
<keyword evidence="15" id="KW-1185">Reference proteome</keyword>
<dbReference type="GO" id="GO:0005886">
    <property type="term" value="C:plasma membrane"/>
    <property type="evidence" value="ECO:0007669"/>
    <property type="project" value="UniProtKB-SubCell"/>
</dbReference>
<dbReference type="Proteomes" id="UP000014500">
    <property type="component" value="Unassembled WGS sequence"/>
</dbReference>
<proteinExistence type="predicted"/>
<dbReference type="FunFam" id="2.10.25.10:FF:000321">
    <property type="entry name" value="Protein delta homolog 1"/>
    <property type="match status" value="1"/>
</dbReference>
<feature type="domain" description="EGF-like" evidence="13">
    <location>
        <begin position="479"/>
        <end position="515"/>
    </location>
</feature>
<dbReference type="CDD" id="cd00041">
    <property type="entry name" value="CUB"/>
    <property type="match status" value="25"/>
</dbReference>
<dbReference type="PROSITE" id="PS00022">
    <property type="entry name" value="EGF_1"/>
    <property type="match status" value="4"/>
</dbReference>
<feature type="disulfide bond" evidence="10">
    <location>
        <begin position="505"/>
        <end position="514"/>
    </location>
</feature>
<dbReference type="Pfam" id="PF00431">
    <property type="entry name" value="CUB"/>
    <property type="match status" value="27"/>
</dbReference>
<feature type="chain" id="PRO_5004579485" description="Cubilin" evidence="11">
    <location>
        <begin position="24"/>
        <end position="3745"/>
    </location>
</feature>
<dbReference type="CDD" id="cd00054">
    <property type="entry name" value="EGF_CA"/>
    <property type="match status" value="5"/>
</dbReference>
<feature type="disulfide bond" evidence="10">
    <location>
        <begin position="188"/>
        <end position="197"/>
    </location>
</feature>
<evidence type="ECO:0000313" key="14">
    <source>
        <dbReference type="EnsemblMetazoa" id="SMAR004135-PA"/>
    </source>
</evidence>
<evidence type="ECO:0000256" key="9">
    <source>
        <dbReference type="PROSITE-ProRule" id="PRU00059"/>
    </source>
</evidence>
<feature type="domain" description="CUB" evidence="12">
    <location>
        <begin position="992"/>
        <end position="1108"/>
    </location>
</feature>
<feature type="domain" description="CUB" evidence="12">
    <location>
        <begin position="872"/>
        <end position="988"/>
    </location>
</feature>
<dbReference type="InterPro" id="IPR001881">
    <property type="entry name" value="EGF-like_Ca-bd_dom"/>
</dbReference>
<dbReference type="FunFam" id="2.10.25.10:FF:000260">
    <property type="entry name" value="Notch receptor 4"/>
    <property type="match status" value="1"/>
</dbReference>
<feature type="domain" description="CUB" evidence="12">
    <location>
        <begin position="759"/>
        <end position="871"/>
    </location>
</feature>
<feature type="disulfide bond" evidence="10">
    <location>
        <begin position="467"/>
        <end position="476"/>
    </location>
</feature>
<feature type="domain" description="CUB" evidence="12">
    <location>
        <begin position="638"/>
        <end position="753"/>
    </location>
</feature>
<dbReference type="InterPro" id="IPR000859">
    <property type="entry name" value="CUB_dom"/>
</dbReference>
<keyword evidence="8" id="KW-0325">Glycoprotein</keyword>
<dbReference type="PROSITE" id="PS01187">
    <property type="entry name" value="EGF_CA"/>
    <property type="match status" value="1"/>
</dbReference>
<organism evidence="14 15">
    <name type="scientific">Strigamia maritima</name>
    <name type="common">European centipede</name>
    <name type="synonym">Geophilus maritimus</name>
    <dbReference type="NCBI Taxonomy" id="126957"/>
    <lineage>
        <taxon>Eukaryota</taxon>
        <taxon>Metazoa</taxon>
        <taxon>Ecdysozoa</taxon>
        <taxon>Arthropoda</taxon>
        <taxon>Myriapoda</taxon>
        <taxon>Chilopoda</taxon>
        <taxon>Pleurostigmophora</taxon>
        <taxon>Geophilomorpha</taxon>
        <taxon>Linotaeniidae</taxon>
        <taxon>Strigamia</taxon>
    </lineage>
</organism>
<dbReference type="STRING" id="126957.T1ISQ1"/>
<feature type="domain" description="EGF-like" evidence="13">
    <location>
        <begin position="162"/>
        <end position="198"/>
    </location>
</feature>
<evidence type="ECO:0000256" key="1">
    <source>
        <dbReference type="ARBA" id="ARBA00004236"/>
    </source>
</evidence>
<feature type="domain" description="CUB" evidence="12">
    <location>
        <begin position="1459"/>
        <end position="1571"/>
    </location>
</feature>
<dbReference type="EnsemblMetazoa" id="SMAR004135-RA">
    <property type="protein sequence ID" value="SMAR004135-PA"/>
    <property type="gene ID" value="SMAR004135"/>
</dbReference>
<feature type="domain" description="CUB" evidence="12">
    <location>
        <begin position="3613"/>
        <end position="3732"/>
    </location>
</feature>
<feature type="domain" description="CUB" evidence="12">
    <location>
        <begin position="3250"/>
        <end position="3369"/>
    </location>
</feature>
<dbReference type="PROSITE" id="PS01180">
    <property type="entry name" value="CUB"/>
    <property type="match status" value="26"/>
</dbReference>
<feature type="disulfide bond" evidence="9">
    <location>
        <begin position="521"/>
        <end position="548"/>
    </location>
</feature>
<feature type="disulfide bond" evidence="9">
    <location>
        <begin position="992"/>
        <end position="1019"/>
    </location>
</feature>
<feature type="disulfide bond" evidence="10">
    <location>
        <begin position="446"/>
        <end position="456"/>
    </location>
</feature>
<evidence type="ECO:0000256" key="10">
    <source>
        <dbReference type="PROSITE-ProRule" id="PRU00076"/>
    </source>
</evidence>
<feature type="domain" description="EGF-like" evidence="13">
    <location>
        <begin position="200"/>
        <end position="241"/>
    </location>
</feature>
<evidence type="ECO:0000256" key="11">
    <source>
        <dbReference type="SAM" id="SignalP"/>
    </source>
</evidence>
<keyword evidence="3 10" id="KW-0245">EGF-like domain</keyword>
<dbReference type="Gene3D" id="2.10.25.10">
    <property type="entry name" value="Laminin"/>
    <property type="match status" value="6"/>
</dbReference>
<keyword evidence="5" id="KW-0677">Repeat</keyword>
<evidence type="ECO:0000256" key="6">
    <source>
        <dbReference type="ARBA" id="ARBA00023136"/>
    </source>
</evidence>
<feature type="domain" description="CUB" evidence="12">
    <location>
        <begin position="3016"/>
        <end position="3129"/>
    </location>
</feature>
<feature type="domain" description="CUB" evidence="12">
    <location>
        <begin position="2786"/>
        <end position="2897"/>
    </location>
</feature>
<feature type="domain" description="CUB" evidence="12">
    <location>
        <begin position="1818"/>
        <end position="1928"/>
    </location>
</feature>
<feature type="disulfide bond" evidence="9">
    <location>
        <begin position="1689"/>
        <end position="1716"/>
    </location>
</feature>
<dbReference type="Pfam" id="PF00008">
    <property type="entry name" value="EGF"/>
    <property type="match status" value="2"/>
</dbReference>
<dbReference type="FunFam" id="2.60.120.290:FF:000013">
    <property type="entry name" value="Membrane frizzled-related protein"/>
    <property type="match status" value="11"/>
</dbReference>
<reference evidence="15" key="1">
    <citation type="submission" date="2011-05" db="EMBL/GenBank/DDBJ databases">
        <authorList>
            <person name="Richards S.R."/>
            <person name="Qu J."/>
            <person name="Jiang H."/>
            <person name="Jhangiani S.N."/>
            <person name="Agravi P."/>
            <person name="Goodspeed R."/>
            <person name="Gross S."/>
            <person name="Mandapat C."/>
            <person name="Jackson L."/>
            <person name="Mathew T."/>
            <person name="Pu L."/>
            <person name="Thornton R."/>
            <person name="Saada N."/>
            <person name="Wilczek-Boney K.B."/>
            <person name="Lee S."/>
            <person name="Kovar C."/>
            <person name="Wu Y."/>
            <person name="Scherer S.E."/>
            <person name="Worley K.C."/>
            <person name="Muzny D.M."/>
            <person name="Gibbs R."/>
        </authorList>
    </citation>
    <scope>NUCLEOTIDE SEQUENCE</scope>
    <source>
        <strain evidence="15">Brora</strain>
    </source>
</reference>
<feature type="domain" description="CUB" evidence="12">
    <location>
        <begin position="3495"/>
        <end position="3607"/>
    </location>
</feature>
<evidence type="ECO:0000256" key="3">
    <source>
        <dbReference type="ARBA" id="ARBA00022536"/>
    </source>
</evidence>
<dbReference type="CDD" id="cd22201">
    <property type="entry name" value="cubilin_NTD"/>
    <property type="match status" value="1"/>
</dbReference>
<dbReference type="OMA" id="RGFTVRW"/>
<feature type="domain" description="CUB" evidence="12">
    <location>
        <begin position="2062"/>
        <end position="2183"/>
    </location>
</feature>
<dbReference type="FunFam" id="2.10.25.10:FF:000143">
    <property type="entry name" value="Protein crumbs 1"/>
    <property type="match status" value="1"/>
</dbReference>
<feature type="domain" description="CUB" evidence="12">
    <location>
        <begin position="1231"/>
        <end position="1342"/>
    </location>
</feature>
<dbReference type="InterPro" id="IPR018097">
    <property type="entry name" value="EGF_Ca-bd_CS"/>
</dbReference>
<feature type="domain" description="CUB" evidence="12">
    <location>
        <begin position="1343"/>
        <end position="1457"/>
    </location>
</feature>
<dbReference type="eggNOG" id="KOG4292">
    <property type="taxonomic scope" value="Eukaryota"/>
</dbReference>
<keyword evidence="7 10" id="KW-1015">Disulfide bond</keyword>
<feature type="domain" description="CUB" evidence="12">
    <location>
        <begin position="2539"/>
        <end position="2658"/>
    </location>
</feature>
<comment type="caution">
    <text evidence="10">Lacks conserved residue(s) required for the propagation of feature annotation.</text>
</comment>
<dbReference type="Gene3D" id="2.60.120.290">
    <property type="entry name" value="Spermadhesin, CUB domain"/>
    <property type="match status" value="27"/>
</dbReference>
<evidence type="ECO:0000256" key="7">
    <source>
        <dbReference type="ARBA" id="ARBA00023157"/>
    </source>
</evidence>
<feature type="domain" description="CUB" evidence="12">
    <location>
        <begin position="2423"/>
        <end position="2535"/>
    </location>
</feature>
<dbReference type="InterPro" id="IPR000152">
    <property type="entry name" value="EGF-type_Asp/Asn_hydroxyl_site"/>
</dbReference>
<name>T1ISQ1_STRMM</name>
<dbReference type="SUPFAM" id="SSF49854">
    <property type="entry name" value="Spermadhesin, CUB domain"/>
    <property type="match status" value="27"/>
</dbReference>
<feature type="domain" description="CUB" evidence="12">
    <location>
        <begin position="1689"/>
        <end position="1814"/>
    </location>
</feature>
<evidence type="ECO:0000259" key="12">
    <source>
        <dbReference type="PROSITE" id="PS01180"/>
    </source>
</evidence>
<feature type="domain" description="CUB" evidence="12">
    <location>
        <begin position="1575"/>
        <end position="1688"/>
    </location>
</feature>
<sequence length="3745" mass="418446">MWVLSLARFHFLVLLNLIHFAACDYFNQQPRIISSDGHVIFQAADNRNITLKYLGSGSIRVNDDDLVTTIETVKRTALQLTQLKQEDVATLHLRIQEAFEKLEQFAAFTERLHQLETSVATLSSLVQNSTRTITGLNTRSNLNRNRIRVFQRRLNTIQRLLSKNECASNPCRNGGKCEDIYNGYICRCPDYWQGVTCEDDVNECALFTGTPRGCQNGATCVNLVGSYECQCTANWHGVHCDEKHDDCTGASSQELCGHGLCHNVERVQPGMPKYECLCDEGWNKTSGSNPACVVDIDECSWPRYPCSLNPKVSCYNTHGTYFCGECPPGYIGNGHTCEDVNECLVNNGGCSMNPVVHCTNTYGSRRCEPCPQGYQGDGIICSQVNVCLMNNGGCSSLAVCIVNLAMIGGRECRCGPGYVGSGLGPYGCTVQEGGHTSQPGVFQNPCDANPCVHGTCTLYGVSYHCACQPGYMGINCETQLNPCASNPCANGGSCVAVGMGYTCTCASGFTGNNCQDQQQGCGGHLSSSSGNLRYPLFQGDDYLHNQDCVWLIETTWLKVVNLTFSEFHLEEAPVCAYDFLQINDGPSITSNIIGVYCGVELPGNIVSHTETLRVWLHSDHSNAGKGFKLNWEPAEPLCGDHRDAEYGLIQSPGYPGKYSLNRDCYWTITVPAGKKISFQFHTLKLEHHFNCSFDFLEASSIRNGLSINDPLLARYCQTYAPEPMITPGRSVLLHFHSDEINNDFGFHITYTSIPAIPGCGGEYTAPSGIISSPEFPNNYANGLECDWHISAQNNERIKLTFTNFNLEDNFNCAYDFVQIWDGPNTHSPSINTYCGNVIPPSVRSSSSHLVIKFRSDESDSFTGFRAEYELLCGGDYSDSTGSIHSPFYPNPYPESKECIYRITQPVGKLIVLEFEAFDLESDYQGDVLCHYDYLEIRDGFNEKFPLRVTLCGEKSPEPIVSTQNVLWLKFVTDSSQQNKGFLAHYRTEDIQCGGMYLNELNGTITSPDHPMPYPHDTLCRWVIQVPAHYIISFRFLIFNLEDSDTCHYDYVEVFDNITLLDKSGHSVGKFCGTVIPAPILSMGDLMTVVFKTDESQSVDGFFATFEAVNNSNICGRNYINQVGFLSSPNYPNGYSNDLDCTWIIKVPSMQQIEINITELDLERHGQCEYDYLEIRNGGTQSSPLLGQYCSLYQVPGLIRSYSNQLYIHFHSDYSNNGKGFNLIWDGTLLGCSGVLTTASGTLTSPNYPIHYDHNVLCEWHIAVSHGSRIKFIIVDLDIEDERDCLYDYLEIAEKSLNKTSKKFCGDLVPLTPLFTAANAAVIRFLSEGSVNGRGFSLRFETECNNNIMNNGRHGVIESPNFPDAYPHNQNCTWTIQAPWGNKIRLVFSHLSLERSRNCSYDKLEIRDSTEPPKVVGRYCTLDVPPDPVTSESELLSINFISDHDAAYDGFRLEWFIIGCGGNYMRNEGNLSYPEDANHLPRVICEWSISVDYGHQVKLVLDKFDLDFLNCNGNSLQIFGGPDVTSPKLTEPLCHKSSNPLIFTSMGNHVFLRYSRSVMARGSGFTASWTAIEGGCSHHYSSPTGYINSPNYPNSYNMLDDCSWLITVDEFHTIALTFQDFQLELDPTCQYDYVAIFDGVNEEAERIFFYCGAMIPTNIIRSSSNNMYIRFKADGSHQSKGFNANYSMDCGGVLNANEGGIISISPSFITYSYSPNCTWLIKAENLGDQVTLAITELRILDSRRRGWNCSMGFVRVYDGDSEFAPELGTYCRLDAPPPITSDGNALYVVLTKGRNHTRSNFFANSISFTANYYESSSSCGSNYTSDSGAFSSPGYPNGYPLEIECIWFITAPPGNRIQLSFSLFNIEDSENCNLDYLEIHEVNASGPLLGNFCGDEIPSNLTASESFWIKFRSDDAGTAVGFMAIYKFLSENEITGTGGKIASPLYPHFSNINGIYRWHIIVPMEMLVQVEFEDFSYNRTLFRSMTFYDGSDQTAPVLKRLRGINLPEPFYSTGNELVFVYPTAHFSQSRFLLSWKAVYEIPPTEVSGDTAIWTASTSSIPGCGGHLWVHANSTATNLTSPGYPNGYQSYLNCEWILQTEPGNRIALKFIDVDLVNYYYKCYYDGISIYDGENGMESWSAEPIQTVCERDSEGTYVNSSGHFMKVVFRSNYENRTGFLIRAESKCGGYFYKNMGLVLSPNYPNDYLTNQNCEWLITVKPGRTILIRSHYFDIEDTDACTDDYILFRNGATKNSPLLNDGKYCNNHRPTPSIMNTTSNHLYIKFVSDNKGSNRGFRLFYEEQSISCGGHIILSPGVPEYEFTTPNFPRIPPPHSECKWIITAPAAHRVQLDFDSTFDITDSDNCSTEFVEGYDGGTINSHLLFKKCGRQAPETSWSFGNTMLIRYFTDTDNEGSGFKATAKISVCGGTLVTKQGIITTPDYPAPYPNDLNCEWKVRGPTGHYISFQPVNYALPYAANCSQATHVSIRDYDDKELKTYCGTMHQNVAVNTSDNQGSLLFKSTTNVERYSGFKFTYNTSVDSCGGERTTPSGIITSPNFPGLYPHKQRCFWRITVPEGRRIRLEFTAFDLEEKSHYPDDRLNCIDQVMLYDGAIGYSPRLSPSLCGSTLPPVYHTSGNGLVMYLFTDGDSTGSGFSLTYTSDEPAVCGGEISTFPKQLSSPTGLSTENVSIHCIWQINSPELANTSIMFDISDFSVEEKYSVDFQCFEAFFKIFIGPDVDGSILVHDLCGNLTDKHIFVVPASSLWLRYKKSLTQNSTRGFNLTASIQNCGGVITNQEFTLVSPNYPNNYGQNVHCAWAITVEEEQQIKLTFDEFNLDENSKDYLVIYNGLGPEKSPKFGHFNATYKPSSGIHSMGNSLWIEFHSDPAGGGRGFKATGSADSGGCSGHYNADKGSVTSLNFPNRYPNNLECIWEITLSYGYHGDITFVDRFDVQTVDSCSKDFVAIYEEIGNEWKQIGNNLCGKQLPQPIKTKSNKFKVMFQTDDNINGDGFKLKWDKGCGGEYNESSNKIYSPGFPQEYSTYLTCDYLIMTEPDHYIQLTFDENFDIENETSCTWDSVEIFSGMNERGTSLGKYCGTIAPSPLVIKGGAAFVRFKSDSIVVKKGFVLNYNVQKCGGNLTDSSGTFQSPTHPMTYFPNTRCTWTIRGGEGLYVEVVFIKFDMEDIGCNYDYVKLYDGDSLQSPLIGTYCGTHQKPLRVLSKSDVITVQFVSDDIIHHFGFLAVYRSTFGEKHGCGGYKNVSSGSISSLDHDNNGFYEPDLTCIWVVETQENHKNLKITFDKFDIEAPDDLEKGCPWDYLEIRDGTTEYSRLIDRYCGTTVPNVITSSGKSLWIKFSSDSSHNKAGFTLNYISIEAPCSDNLVATNYSKDLVSPDYPYGYPPNTRCEWNITADRPGSIELIFKDFELENSTKCSKDYLEVRDDMNDEMYNHWGLQLEGIYCGKNIPHHFLSYYPKVKLNFATDNTLSSTGFKLTYKLATCNYSYGEDEDNGRIRMNLKNFFQTDACVISISATEGKTIALYFVNFEISWSINCTDGYMKVFDGKAVSDPVLETTCGYYEPNPIFSTGNNLLLIFKPPGTYYRNLIDISFTTTDQGVGCGGTLSGINGSLSSPYYPGNYSVNKDCQWIIQVPPAAAVQLYFRDIDLTPSTEQGTSCNTHVSVYDGREAILNKRVAHYCDTINYSTERTIHGSDNEILVQYVSNVNNTGRGFKAIFQYNGWKELIPDTFPKD</sequence>
<dbReference type="PROSITE" id="PS00010">
    <property type="entry name" value="ASX_HYDROXYL"/>
    <property type="match status" value="2"/>
</dbReference>
<evidence type="ECO:0000256" key="4">
    <source>
        <dbReference type="ARBA" id="ARBA00022729"/>
    </source>
</evidence>
<feature type="domain" description="CUB" evidence="12">
    <location>
        <begin position="1114"/>
        <end position="1227"/>
    </location>
</feature>
<dbReference type="Pfam" id="PF07645">
    <property type="entry name" value="EGF_CA"/>
    <property type="match status" value="3"/>
</dbReference>
<dbReference type="SUPFAM" id="SSF57196">
    <property type="entry name" value="EGF/Laminin"/>
    <property type="match status" value="5"/>
</dbReference>
<evidence type="ECO:0000256" key="5">
    <source>
        <dbReference type="ARBA" id="ARBA00022737"/>
    </source>
</evidence>
<protein>
    <recommendedName>
        <fullName evidence="16">Cubilin</fullName>
    </recommendedName>
</protein>
<dbReference type="InterPro" id="IPR035914">
    <property type="entry name" value="Sperma_CUB_dom_sf"/>
</dbReference>
<dbReference type="InterPro" id="IPR000742">
    <property type="entry name" value="EGF"/>
</dbReference>
<feature type="domain" description="CUB" evidence="12">
    <location>
        <begin position="3131"/>
        <end position="3243"/>
    </location>
</feature>
<dbReference type="PROSITE" id="PS50026">
    <property type="entry name" value="EGF_3"/>
    <property type="match status" value="4"/>
</dbReference>
<feature type="domain" description="CUB" evidence="12">
    <location>
        <begin position="2901"/>
        <end position="3015"/>
    </location>
</feature>
<keyword evidence="2" id="KW-1003">Cell membrane</keyword>
<accession>T1ISQ1</accession>
<dbReference type="SMART" id="SM00181">
    <property type="entry name" value="EGF"/>
    <property type="match status" value="8"/>
</dbReference>
<dbReference type="SMART" id="SM00179">
    <property type="entry name" value="EGF_CA"/>
    <property type="match status" value="7"/>
</dbReference>
<evidence type="ECO:0000313" key="15">
    <source>
        <dbReference type="Proteomes" id="UP000014500"/>
    </source>
</evidence>
<evidence type="ECO:0000256" key="8">
    <source>
        <dbReference type="ARBA" id="ARBA00023180"/>
    </source>
</evidence>
<dbReference type="EMBL" id="JH431446">
    <property type="status" value="NOT_ANNOTATED_CDS"/>
    <property type="molecule type" value="Genomic_DNA"/>
</dbReference>
<feature type="domain" description="CUB" evidence="12">
    <location>
        <begin position="2663"/>
        <end position="2784"/>
    </location>
</feature>
<dbReference type="PhylomeDB" id="T1ISQ1"/>
<feature type="domain" description="EGF-like" evidence="13">
    <location>
        <begin position="442"/>
        <end position="477"/>
    </location>
</feature>
<comment type="subcellular location">
    <subcellularLocation>
        <location evidence="1">Cell membrane</location>
    </subcellularLocation>
</comment>
<feature type="domain" description="CUB" evidence="12">
    <location>
        <begin position="2304"/>
        <end position="2421"/>
    </location>
</feature>
<keyword evidence="4 11" id="KW-0732">Signal</keyword>
<keyword evidence="6" id="KW-0472">Membrane</keyword>
<dbReference type="SMART" id="SM00042">
    <property type="entry name" value="CUB"/>
    <property type="match status" value="27"/>
</dbReference>
<dbReference type="PROSITE" id="PS01186">
    <property type="entry name" value="EGF_2"/>
    <property type="match status" value="2"/>
</dbReference>
<dbReference type="HOGENOM" id="CLU_000172_1_0_1"/>
<reference evidence="14" key="2">
    <citation type="submission" date="2015-02" db="UniProtKB">
        <authorList>
            <consortium name="EnsemblMetazoa"/>
        </authorList>
    </citation>
    <scope>IDENTIFICATION</scope>
</reference>
<evidence type="ECO:0000259" key="13">
    <source>
        <dbReference type="PROSITE" id="PS50026"/>
    </source>
</evidence>
<evidence type="ECO:0008006" key="16">
    <source>
        <dbReference type="Google" id="ProtNLM"/>
    </source>
</evidence>
<evidence type="ECO:0000256" key="2">
    <source>
        <dbReference type="ARBA" id="ARBA00022475"/>
    </source>
</evidence>
<feature type="signal peptide" evidence="11">
    <location>
        <begin position="1"/>
        <end position="23"/>
    </location>
</feature>
<dbReference type="GO" id="GO:0005509">
    <property type="term" value="F:calcium ion binding"/>
    <property type="evidence" value="ECO:0007669"/>
    <property type="project" value="InterPro"/>
</dbReference>
<dbReference type="InterPro" id="IPR049883">
    <property type="entry name" value="NOTCH1_EGF-like"/>
</dbReference>
<feature type="domain" description="CUB" evidence="12">
    <location>
        <begin position="3373"/>
        <end position="3493"/>
    </location>
</feature>